<name>A0ABV7VQH9_9GAMM</name>
<comment type="similarity">
    <text evidence="1 4">Belongs to the glutathione peroxidase family.</text>
</comment>
<dbReference type="Pfam" id="PF00255">
    <property type="entry name" value="GSHPx"/>
    <property type="match status" value="1"/>
</dbReference>
<evidence type="ECO:0000256" key="3">
    <source>
        <dbReference type="ARBA" id="ARBA00023002"/>
    </source>
</evidence>
<keyword evidence="3 4" id="KW-0560">Oxidoreductase</keyword>
<evidence type="ECO:0000256" key="1">
    <source>
        <dbReference type="ARBA" id="ARBA00006926"/>
    </source>
</evidence>
<dbReference type="PROSITE" id="PS51352">
    <property type="entry name" value="THIOREDOXIN_2"/>
    <property type="match status" value="1"/>
</dbReference>
<dbReference type="InterPro" id="IPR013766">
    <property type="entry name" value="Thioredoxin_domain"/>
</dbReference>
<keyword evidence="7" id="KW-1185">Reference proteome</keyword>
<organism evidence="6 7">
    <name type="scientific">Bacterioplanoides pacificum</name>
    <dbReference type="NCBI Taxonomy" id="1171596"/>
    <lineage>
        <taxon>Bacteria</taxon>
        <taxon>Pseudomonadati</taxon>
        <taxon>Pseudomonadota</taxon>
        <taxon>Gammaproteobacteria</taxon>
        <taxon>Oceanospirillales</taxon>
        <taxon>Oceanospirillaceae</taxon>
        <taxon>Bacterioplanoides</taxon>
    </lineage>
</organism>
<sequence>MKSLKQPLVLWLLLPLLLITTRPLQAGEDCPALFRHTMKQLHSSQMLNLCEVTAGQPVLLVNTASHCGFTDQFADLEAIHQKYKDSGLVVLGVSSDSFDQEDEDEGKAAEICFKNFGVTFTMLSTVAVRGEDAHPLFQEIARQDTAPKWNFYKYLIDPAGKVVSSNSSFTLPDDDDIEALLATAR</sequence>
<proteinExistence type="inferred from homology"/>
<dbReference type="PROSITE" id="PS51355">
    <property type="entry name" value="GLUTATHIONE_PEROXID_3"/>
    <property type="match status" value="1"/>
</dbReference>
<dbReference type="PIRSF" id="PIRSF000303">
    <property type="entry name" value="Glutathion_perox"/>
    <property type="match status" value="1"/>
</dbReference>
<dbReference type="GO" id="GO:0004601">
    <property type="term" value="F:peroxidase activity"/>
    <property type="evidence" value="ECO:0007669"/>
    <property type="project" value="UniProtKB-KW"/>
</dbReference>
<accession>A0ABV7VQH9</accession>
<gene>
    <name evidence="6" type="ORF">ACFOMG_06150</name>
</gene>
<protein>
    <recommendedName>
        <fullName evidence="4">Glutathione peroxidase</fullName>
    </recommendedName>
</protein>
<evidence type="ECO:0000313" key="6">
    <source>
        <dbReference type="EMBL" id="MFC3679689.1"/>
    </source>
</evidence>
<dbReference type="PANTHER" id="PTHR11592">
    <property type="entry name" value="GLUTATHIONE PEROXIDASE"/>
    <property type="match status" value="1"/>
</dbReference>
<dbReference type="PANTHER" id="PTHR11592:SF44">
    <property type="entry name" value="GLUTATHIONE PEROXIDASE"/>
    <property type="match status" value="1"/>
</dbReference>
<dbReference type="Proteomes" id="UP001595722">
    <property type="component" value="Unassembled WGS sequence"/>
</dbReference>
<evidence type="ECO:0000256" key="4">
    <source>
        <dbReference type="RuleBase" id="RU000499"/>
    </source>
</evidence>
<dbReference type="PROSITE" id="PS00460">
    <property type="entry name" value="GLUTATHIONE_PEROXID_1"/>
    <property type="match status" value="1"/>
</dbReference>
<keyword evidence="2 4" id="KW-0575">Peroxidase</keyword>
<dbReference type="InterPro" id="IPR029759">
    <property type="entry name" value="GPX_AS"/>
</dbReference>
<dbReference type="InterPro" id="IPR036249">
    <property type="entry name" value="Thioredoxin-like_sf"/>
</dbReference>
<feature type="domain" description="Thioredoxin" evidence="5">
    <location>
        <begin position="24"/>
        <end position="185"/>
    </location>
</feature>
<dbReference type="CDD" id="cd00340">
    <property type="entry name" value="GSH_Peroxidase"/>
    <property type="match status" value="1"/>
</dbReference>
<evidence type="ECO:0000259" key="5">
    <source>
        <dbReference type="PROSITE" id="PS51352"/>
    </source>
</evidence>
<dbReference type="PRINTS" id="PR01011">
    <property type="entry name" value="GLUTPROXDASE"/>
</dbReference>
<dbReference type="EMBL" id="JBHRYB010000005">
    <property type="protein sequence ID" value="MFC3679689.1"/>
    <property type="molecule type" value="Genomic_DNA"/>
</dbReference>
<comment type="caution">
    <text evidence="6">The sequence shown here is derived from an EMBL/GenBank/DDBJ whole genome shotgun (WGS) entry which is preliminary data.</text>
</comment>
<reference evidence="7" key="1">
    <citation type="journal article" date="2019" name="Int. J. Syst. Evol. Microbiol.">
        <title>The Global Catalogue of Microorganisms (GCM) 10K type strain sequencing project: providing services to taxonomists for standard genome sequencing and annotation.</title>
        <authorList>
            <consortium name="The Broad Institute Genomics Platform"/>
            <consortium name="The Broad Institute Genome Sequencing Center for Infectious Disease"/>
            <person name="Wu L."/>
            <person name="Ma J."/>
        </authorList>
    </citation>
    <scope>NUCLEOTIDE SEQUENCE [LARGE SCALE GENOMIC DNA]</scope>
    <source>
        <strain evidence="7">KCTC 42424</strain>
    </source>
</reference>
<dbReference type="RefSeq" id="WP_376865442.1">
    <property type="nucleotide sequence ID" value="NZ_JBHRYB010000005.1"/>
</dbReference>
<dbReference type="Gene3D" id="3.40.30.10">
    <property type="entry name" value="Glutaredoxin"/>
    <property type="match status" value="1"/>
</dbReference>
<evidence type="ECO:0000313" key="7">
    <source>
        <dbReference type="Proteomes" id="UP001595722"/>
    </source>
</evidence>
<dbReference type="InterPro" id="IPR000889">
    <property type="entry name" value="Glutathione_peroxidase"/>
</dbReference>
<evidence type="ECO:0000256" key="2">
    <source>
        <dbReference type="ARBA" id="ARBA00022559"/>
    </source>
</evidence>
<dbReference type="SUPFAM" id="SSF52833">
    <property type="entry name" value="Thioredoxin-like"/>
    <property type="match status" value="1"/>
</dbReference>